<evidence type="ECO:0008006" key="5">
    <source>
        <dbReference type="Google" id="ProtNLM"/>
    </source>
</evidence>
<feature type="compositionally biased region" description="Basic and acidic residues" evidence="1">
    <location>
        <begin position="49"/>
        <end position="71"/>
    </location>
</feature>
<gene>
    <name evidence="3" type="ORF">C7B77_00110</name>
</gene>
<protein>
    <recommendedName>
        <fullName evidence="5">Lipoprotein</fullName>
    </recommendedName>
</protein>
<feature type="region of interest" description="Disordered" evidence="1">
    <location>
        <begin position="28"/>
        <end position="76"/>
    </location>
</feature>
<keyword evidence="4" id="KW-1185">Reference proteome</keyword>
<dbReference type="AlphaFoldDB" id="A0A2T1GNY0"/>
<name>A0A2T1GNY0_9CYAN</name>
<dbReference type="OrthoDB" id="563554at2"/>
<evidence type="ECO:0000313" key="3">
    <source>
        <dbReference type="EMBL" id="PSB59634.1"/>
    </source>
</evidence>
<dbReference type="PROSITE" id="PS51257">
    <property type="entry name" value="PROKAR_LIPOPROTEIN"/>
    <property type="match status" value="1"/>
</dbReference>
<feature type="compositionally biased region" description="Low complexity" evidence="1">
    <location>
        <begin position="28"/>
        <end position="48"/>
    </location>
</feature>
<proteinExistence type="predicted"/>
<feature type="chain" id="PRO_5015687332" description="Lipoprotein" evidence="2">
    <location>
        <begin position="24"/>
        <end position="170"/>
    </location>
</feature>
<keyword evidence="2" id="KW-0732">Signal</keyword>
<evidence type="ECO:0000256" key="2">
    <source>
        <dbReference type="SAM" id="SignalP"/>
    </source>
</evidence>
<sequence length="170" mass="18473">MKFFNISLIALGSASLLFLGACSNDSATKTETTTASTPAAKTETTTATKDGEKHSEGDGHDHSKDKKDSHKGQVIQSGKYHIEFNSHLEKDSTHLDVKLHGEKEKEITDAKLTAQVQLPGGTSQTIALPYSAEEKQYVAKLPTTAAGDYQVVLQADVKGEKFNSRFSFKR</sequence>
<dbReference type="EMBL" id="PVWO01000001">
    <property type="protein sequence ID" value="PSB59634.1"/>
    <property type="molecule type" value="Genomic_DNA"/>
</dbReference>
<accession>A0A2T1GNY0</accession>
<evidence type="ECO:0000313" key="4">
    <source>
        <dbReference type="Proteomes" id="UP000238937"/>
    </source>
</evidence>
<organism evidence="3 4">
    <name type="scientific">Chamaesiphon polymorphus CCALA 037</name>
    <dbReference type="NCBI Taxonomy" id="2107692"/>
    <lineage>
        <taxon>Bacteria</taxon>
        <taxon>Bacillati</taxon>
        <taxon>Cyanobacteriota</taxon>
        <taxon>Cyanophyceae</taxon>
        <taxon>Gomontiellales</taxon>
        <taxon>Chamaesiphonaceae</taxon>
        <taxon>Chamaesiphon</taxon>
    </lineage>
</organism>
<comment type="caution">
    <text evidence="3">The sequence shown here is derived from an EMBL/GenBank/DDBJ whole genome shotgun (WGS) entry which is preliminary data.</text>
</comment>
<reference evidence="3 4" key="1">
    <citation type="submission" date="2018-03" db="EMBL/GenBank/DDBJ databases">
        <title>The ancient ancestry and fast evolution of plastids.</title>
        <authorList>
            <person name="Moore K.R."/>
            <person name="Magnabosco C."/>
            <person name="Momper L."/>
            <person name="Gold D.A."/>
            <person name="Bosak T."/>
            <person name="Fournier G.P."/>
        </authorList>
    </citation>
    <scope>NUCLEOTIDE SEQUENCE [LARGE SCALE GENOMIC DNA]</scope>
    <source>
        <strain evidence="3 4">CCALA 037</strain>
    </source>
</reference>
<dbReference type="RefSeq" id="WP_106299289.1">
    <property type="nucleotide sequence ID" value="NZ_PVWO01000001.1"/>
</dbReference>
<evidence type="ECO:0000256" key="1">
    <source>
        <dbReference type="SAM" id="MobiDB-lite"/>
    </source>
</evidence>
<feature type="signal peptide" evidence="2">
    <location>
        <begin position="1"/>
        <end position="23"/>
    </location>
</feature>
<dbReference type="Proteomes" id="UP000238937">
    <property type="component" value="Unassembled WGS sequence"/>
</dbReference>